<proteinExistence type="predicted"/>
<keyword evidence="1" id="KW-1133">Transmembrane helix</keyword>
<keyword evidence="1" id="KW-0472">Membrane</keyword>
<feature type="transmembrane region" description="Helical" evidence="1">
    <location>
        <begin position="7"/>
        <end position="27"/>
    </location>
</feature>
<dbReference type="Proteomes" id="UP001597195">
    <property type="component" value="Unassembled WGS sequence"/>
</dbReference>
<accession>A0ABW4H487</accession>
<reference evidence="3" key="1">
    <citation type="journal article" date="2019" name="Int. J. Syst. Evol. Microbiol.">
        <title>The Global Catalogue of Microorganisms (GCM) 10K type strain sequencing project: providing services to taxonomists for standard genome sequencing and annotation.</title>
        <authorList>
            <consortium name="The Broad Institute Genomics Platform"/>
            <consortium name="The Broad Institute Genome Sequencing Center for Infectious Disease"/>
            <person name="Wu L."/>
            <person name="Ma J."/>
        </authorList>
    </citation>
    <scope>NUCLEOTIDE SEQUENCE [LARGE SCALE GENOMIC DNA]</scope>
    <source>
        <strain evidence="3">CCM 8906</strain>
    </source>
</reference>
<evidence type="ECO:0000313" key="3">
    <source>
        <dbReference type="Proteomes" id="UP001597195"/>
    </source>
</evidence>
<dbReference type="EMBL" id="JBHTOM010000007">
    <property type="protein sequence ID" value="MFD1549352.1"/>
    <property type="molecule type" value="Genomic_DNA"/>
</dbReference>
<keyword evidence="1" id="KW-0812">Transmembrane</keyword>
<evidence type="ECO:0000313" key="2">
    <source>
        <dbReference type="EMBL" id="MFD1549352.1"/>
    </source>
</evidence>
<gene>
    <name evidence="2" type="ORF">ACFQ5T_06550</name>
</gene>
<comment type="caution">
    <text evidence="2">The sequence shown here is derived from an EMBL/GenBank/DDBJ whole genome shotgun (WGS) entry which is preliminary data.</text>
</comment>
<name>A0ABW4H487_9LACO</name>
<keyword evidence="3" id="KW-1185">Reference proteome</keyword>
<dbReference type="RefSeq" id="WP_382387307.1">
    <property type="nucleotide sequence ID" value="NZ_JBHTOM010000007.1"/>
</dbReference>
<protein>
    <submittedName>
        <fullName evidence="2">Uncharacterized protein</fullName>
    </submittedName>
</protein>
<sequence length="144" mass="16378">MRISIPLAFLISIGTVIPTMAVALIWYVTLATTASPLEWALAVLLILWIGLTNFTGCILVFYVTAAHLKRRSAQAFIHTSDFEQQLSTLNNQQLSNIAQVLTIQKTEILSRQYRNETPNEVHQRLTNIIRKKKSYLEHNEKNNA</sequence>
<evidence type="ECO:0000256" key="1">
    <source>
        <dbReference type="SAM" id="Phobius"/>
    </source>
</evidence>
<organism evidence="2 3">
    <name type="scientific">Levilactobacillus fuyuanensis</name>
    <dbReference type="NCBI Taxonomy" id="2486022"/>
    <lineage>
        <taxon>Bacteria</taxon>
        <taxon>Bacillati</taxon>
        <taxon>Bacillota</taxon>
        <taxon>Bacilli</taxon>
        <taxon>Lactobacillales</taxon>
        <taxon>Lactobacillaceae</taxon>
        <taxon>Levilactobacillus</taxon>
    </lineage>
</organism>
<feature type="transmembrane region" description="Helical" evidence="1">
    <location>
        <begin position="39"/>
        <end position="63"/>
    </location>
</feature>